<sequence>MKNNFSFLFLIINCFLFSQNCKYTVNVNNEGFNETGKFNLKITNIDQKSFKIPKIINFCNIRLVALEFYNEESQAFEKANLANKDIDCFAFKDKSRNLRPNKNHFYEVNMKSEFEVLQSEKFFDSFKNRKYRFKISFPLDYYTQCGESNILTTEWIYKN</sequence>
<proteinExistence type="predicted"/>
<protein>
    <submittedName>
        <fullName evidence="1">Uncharacterized protein</fullName>
    </submittedName>
</protein>
<dbReference type="Proteomes" id="UP000051682">
    <property type="component" value="Unassembled WGS sequence"/>
</dbReference>
<keyword evidence="2" id="KW-1185">Reference proteome</keyword>
<gene>
    <name evidence="1" type="ORF">AR438_16625</name>
</gene>
<organism evidence="1 2">
    <name type="scientific">Chryseobacterium aquaticum</name>
    <dbReference type="NCBI Taxonomy" id="452084"/>
    <lineage>
        <taxon>Bacteria</taxon>
        <taxon>Pseudomonadati</taxon>
        <taxon>Bacteroidota</taxon>
        <taxon>Flavobacteriia</taxon>
        <taxon>Flavobacteriales</taxon>
        <taxon>Weeksellaceae</taxon>
        <taxon>Chryseobacterium group</taxon>
        <taxon>Chryseobacterium</taxon>
    </lineage>
</organism>
<comment type="caution">
    <text evidence="1">The sequence shown here is derived from an EMBL/GenBank/DDBJ whole genome shotgun (WGS) entry which is preliminary data.</text>
</comment>
<accession>A0A0Q3HN10</accession>
<reference evidence="1 2" key="1">
    <citation type="submission" date="2015-10" db="EMBL/GenBank/DDBJ databases">
        <title>Chryseobacterium aquaticum genome.</title>
        <authorList>
            <person name="Newman J.D."/>
            <person name="Ferguson M.B."/>
            <person name="Miller J.R."/>
        </authorList>
    </citation>
    <scope>NUCLEOTIDE SEQUENCE [LARGE SCALE GENOMIC DNA]</scope>
    <source>
        <strain evidence="1 2">KCTC 12483</strain>
    </source>
</reference>
<evidence type="ECO:0000313" key="2">
    <source>
        <dbReference type="Proteomes" id="UP000051682"/>
    </source>
</evidence>
<dbReference type="EMBL" id="LLYZ01000021">
    <property type="protein sequence ID" value="KQK24255.1"/>
    <property type="molecule type" value="Genomic_DNA"/>
</dbReference>
<name>A0A0Q3HN10_9FLAO</name>
<evidence type="ECO:0000313" key="1">
    <source>
        <dbReference type="EMBL" id="KQK24255.1"/>
    </source>
</evidence>
<dbReference type="STRING" id="452084.AR438_16625"/>
<dbReference type="AlphaFoldDB" id="A0A0Q3HN10"/>